<feature type="transmembrane region" description="Helical" evidence="7">
    <location>
        <begin position="83"/>
        <end position="102"/>
    </location>
</feature>
<comment type="similarity">
    <text evidence="2">Belongs to the PA-phosphatase related phosphoesterase family.</text>
</comment>
<dbReference type="GO" id="GO:0008195">
    <property type="term" value="F:phosphatidate phosphatase activity"/>
    <property type="evidence" value="ECO:0007669"/>
    <property type="project" value="TreeGrafter"/>
</dbReference>
<dbReference type="CDD" id="cd03390">
    <property type="entry name" value="PAP2_containing_1_like"/>
    <property type="match status" value="1"/>
</dbReference>
<dbReference type="Pfam" id="PF01569">
    <property type="entry name" value="PAP2"/>
    <property type="match status" value="1"/>
</dbReference>
<reference evidence="9 10" key="1">
    <citation type="journal article" date="2019" name="Nat. Ecol. Evol.">
        <title>Megaphylogeny resolves global patterns of mushroom evolution.</title>
        <authorList>
            <person name="Varga T."/>
            <person name="Krizsan K."/>
            <person name="Foldi C."/>
            <person name="Dima B."/>
            <person name="Sanchez-Garcia M."/>
            <person name="Sanchez-Ramirez S."/>
            <person name="Szollosi G.J."/>
            <person name="Szarkandi J.G."/>
            <person name="Papp V."/>
            <person name="Albert L."/>
            <person name="Andreopoulos W."/>
            <person name="Angelini C."/>
            <person name="Antonin V."/>
            <person name="Barry K.W."/>
            <person name="Bougher N.L."/>
            <person name="Buchanan P."/>
            <person name="Buyck B."/>
            <person name="Bense V."/>
            <person name="Catcheside P."/>
            <person name="Chovatia M."/>
            <person name="Cooper J."/>
            <person name="Damon W."/>
            <person name="Desjardin D."/>
            <person name="Finy P."/>
            <person name="Geml J."/>
            <person name="Haridas S."/>
            <person name="Hughes K."/>
            <person name="Justo A."/>
            <person name="Karasinski D."/>
            <person name="Kautmanova I."/>
            <person name="Kiss B."/>
            <person name="Kocsube S."/>
            <person name="Kotiranta H."/>
            <person name="LaButti K.M."/>
            <person name="Lechner B.E."/>
            <person name="Liimatainen K."/>
            <person name="Lipzen A."/>
            <person name="Lukacs Z."/>
            <person name="Mihaltcheva S."/>
            <person name="Morgado L.N."/>
            <person name="Niskanen T."/>
            <person name="Noordeloos M.E."/>
            <person name="Ohm R.A."/>
            <person name="Ortiz-Santana B."/>
            <person name="Ovrebo C."/>
            <person name="Racz N."/>
            <person name="Riley R."/>
            <person name="Savchenko A."/>
            <person name="Shiryaev A."/>
            <person name="Soop K."/>
            <person name="Spirin V."/>
            <person name="Szebenyi C."/>
            <person name="Tomsovsky M."/>
            <person name="Tulloss R.E."/>
            <person name="Uehling J."/>
            <person name="Grigoriev I.V."/>
            <person name="Vagvolgyi C."/>
            <person name="Papp T."/>
            <person name="Martin F.M."/>
            <person name="Miettinen O."/>
            <person name="Hibbett D.S."/>
            <person name="Nagy L.G."/>
        </authorList>
    </citation>
    <scope>NUCLEOTIDE SEQUENCE [LARGE SCALE GENOMIC DNA]</scope>
    <source>
        <strain evidence="9 10">CBS 309.79</strain>
    </source>
</reference>
<dbReference type="GO" id="GO:0004601">
    <property type="term" value="F:peroxidase activity"/>
    <property type="evidence" value="ECO:0007669"/>
    <property type="project" value="UniProtKB-KW"/>
</dbReference>
<feature type="transmembrane region" description="Helical" evidence="7">
    <location>
        <begin position="181"/>
        <end position="201"/>
    </location>
</feature>
<dbReference type="STRING" id="1884261.A0A5C3QKY5"/>
<feature type="domain" description="Phosphatidic acid phosphatase type 2/haloperoxidase" evidence="8">
    <location>
        <begin position="114"/>
        <end position="258"/>
    </location>
</feature>
<dbReference type="SUPFAM" id="SSF48317">
    <property type="entry name" value="Acid phosphatase/Vanadium-dependent haloperoxidase"/>
    <property type="match status" value="1"/>
</dbReference>
<keyword evidence="10" id="KW-1185">Reference proteome</keyword>
<comment type="subcellular location">
    <subcellularLocation>
        <location evidence="1">Membrane</location>
        <topology evidence="1">Multi-pass membrane protein</topology>
    </subcellularLocation>
</comment>
<keyword evidence="9" id="KW-0560">Oxidoreductase</keyword>
<evidence type="ECO:0000256" key="1">
    <source>
        <dbReference type="ARBA" id="ARBA00004141"/>
    </source>
</evidence>
<dbReference type="FunFam" id="1.20.144.10:FF:000017">
    <property type="entry name" value="Diacylglycerol pyrophosphate phosphatase 1"/>
    <property type="match status" value="1"/>
</dbReference>
<dbReference type="Gene3D" id="1.20.144.10">
    <property type="entry name" value="Phosphatidic acid phosphatase type 2/haloperoxidase"/>
    <property type="match status" value="1"/>
</dbReference>
<dbReference type="AlphaFoldDB" id="A0A5C3QKY5"/>
<feature type="compositionally biased region" description="Low complexity" evidence="6">
    <location>
        <begin position="1"/>
        <end position="18"/>
    </location>
</feature>
<keyword evidence="4 7" id="KW-1133">Transmembrane helix</keyword>
<evidence type="ECO:0000256" key="5">
    <source>
        <dbReference type="ARBA" id="ARBA00023136"/>
    </source>
</evidence>
<sequence>MKLSLPSFGKISSSSSRASKTRITPQRRKKIILSYLPDWLMTIVLVLIFFLLDEIPGFRRDFSLNDTSLQHPFAEHERIPNKALIILAVLAPFLLNLVVNFLTVRSWWDAHTSTLGLLLGLGTTGSITQFVKVTVGRPRPDIISRCIPGPGSADPLWGLSTYHICTQTNEKVLKDGFRSFFSGHSSLSFAGLGFLGFYLAGKLHLFDQKGHAGKTWLCLTPFAAAALVAISRAMDYRHHWHDILIGSLVGTILSYFSYRQYYPNLASPYSHRPYSPRIAREEPEHAEGMYLPRTQQDVDGHNHTAHNHSAHNHPLDGRDGRTHGHEGRTQSRRGTSDTDLTRRDGDGDSSEGYEMAPPGAGATRSLSDNKLGSGPMQERPGVDRVYSQVGGGSGEEVAPVPAPGYTQPSAPGYAAQGAPAPGYPFENGIAPAPRRADSNFVNPAQEGAGFGAGRI</sequence>
<name>A0A5C3QKY5_9AGAR</name>
<feature type="region of interest" description="Disordered" evidence="6">
    <location>
        <begin position="296"/>
        <end position="396"/>
    </location>
</feature>
<evidence type="ECO:0000256" key="7">
    <source>
        <dbReference type="SAM" id="Phobius"/>
    </source>
</evidence>
<dbReference type="PANTHER" id="PTHR10165">
    <property type="entry name" value="LIPID PHOSPHATE PHOSPHATASE"/>
    <property type="match status" value="1"/>
</dbReference>
<organism evidence="9 10">
    <name type="scientific">Pterulicium gracile</name>
    <dbReference type="NCBI Taxonomy" id="1884261"/>
    <lineage>
        <taxon>Eukaryota</taxon>
        <taxon>Fungi</taxon>
        <taxon>Dikarya</taxon>
        <taxon>Basidiomycota</taxon>
        <taxon>Agaricomycotina</taxon>
        <taxon>Agaricomycetes</taxon>
        <taxon>Agaricomycetidae</taxon>
        <taxon>Agaricales</taxon>
        <taxon>Pleurotineae</taxon>
        <taxon>Pterulaceae</taxon>
        <taxon>Pterulicium</taxon>
    </lineage>
</organism>
<evidence type="ECO:0000313" key="10">
    <source>
        <dbReference type="Proteomes" id="UP000305067"/>
    </source>
</evidence>
<feature type="region of interest" description="Disordered" evidence="6">
    <location>
        <begin position="1"/>
        <end position="22"/>
    </location>
</feature>
<dbReference type="PANTHER" id="PTHR10165:SF35">
    <property type="entry name" value="RE23632P"/>
    <property type="match status" value="1"/>
</dbReference>
<gene>
    <name evidence="9" type="ORF">BDV98DRAFT_655535</name>
</gene>
<evidence type="ECO:0000313" key="9">
    <source>
        <dbReference type="EMBL" id="TFL02606.1"/>
    </source>
</evidence>
<proteinExistence type="inferred from homology"/>
<feature type="region of interest" description="Disordered" evidence="6">
    <location>
        <begin position="424"/>
        <end position="455"/>
    </location>
</feature>
<evidence type="ECO:0000256" key="6">
    <source>
        <dbReference type="SAM" id="MobiDB-lite"/>
    </source>
</evidence>
<dbReference type="InterPro" id="IPR043216">
    <property type="entry name" value="PAP-like"/>
</dbReference>
<keyword evidence="9" id="KW-0575">Peroxidase</keyword>
<evidence type="ECO:0000256" key="3">
    <source>
        <dbReference type="ARBA" id="ARBA00022692"/>
    </source>
</evidence>
<dbReference type="SMART" id="SM00014">
    <property type="entry name" value="acidPPc"/>
    <property type="match status" value="1"/>
</dbReference>
<keyword evidence="3 7" id="KW-0812">Transmembrane</keyword>
<dbReference type="Proteomes" id="UP000305067">
    <property type="component" value="Unassembled WGS sequence"/>
</dbReference>
<evidence type="ECO:0000256" key="2">
    <source>
        <dbReference type="ARBA" id="ARBA00008816"/>
    </source>
</evidence>
<dbReference type="EMBL" id="ML178822">
    <property type="protein sequence ID" value="TFL02606.1"/>
    <property type="molecule type" value="Genomic_DNA"/>
</dbReference>
<evidence type="ECO:0000256" key="4">
    <source>
        <dbReference type="ARBA" id="ARBA00022989"/>
    </source>
</evidence>
<dbReference type="InterPro" id="IPR036938">
    <property type="entry name" value="PAP2/HPO_sf"/>
</dbReference>
<accession>A0A5C3QKY5</accession>
<dbReference type="GO" id="GO:0006644">
    <property type="term" value="P:phospholipid metabolic process"/>
    <property type="evidence" value="ECO:0007669"/>
    <property type="project" value="InterPro"/>
</dbReference>
<dbReference type="GO" id="GO:0016020">
    <property type="term" value="C:membrane"/>
    <property type="evidence" value="ECO:0007669"/>
    <property type="project" value="UniProtKB-SubCell"/>
</dbReference>
<dbReference type="OrthoDB" id="8907274at2759"/>
<evidence type="ECO:0000259" key="8">
    <source>
        <dbReference type="SMART" id="SM00014"/>
    </source>
</evidence>
<feature type="transmembrane region" description="Helical" evidence="7">
    <location>
        <begin position="240"/>
        <end position="258"/>
    </location>
</feature>
<feature type="transmembrane region" description="Helical" evidence="7">
    <location>
        <begin position="32"/>
        <end position="52"/>
    </location>
</feature>
<feature type="transmembrane region" description="Helical" evidence="7">
    <location>
        <begin position="213"/>
        <end position="234"/>
    </location>
</feature>
<dbReference type="GO" id="GO:0046839">
    <property type="term" value="P:phospholipid dephosphorylation"/>
    <property type="evidence" value="ECO:0007669"/>
    <property type="project" value="TreeGrafter"/>
</dbReference>
<dbReference type="InterPro" id="IPR000326">
    <property type="entry name" value="PAP2/HPO"/>
</dbReference>
<keyword evidence="5 7" id="KW-0472">Membrane</keyword>
<protein>
    <submittedName>
        <fullName evidence="9">Phosphatidic acid phosphatase type 2/haloperoxidase</fullName>
    </submittedName>
</protein>
<feature type="compositionally biased region" description="Basic and acidic residues" evidence="6">
    <location>
        <begin position="313"/>
        <end position="346"/>
    </location>
</feature>